<dbReference type="Proteomes" id="UP000235460">
    <property type="component" value="Unassembled WGS sequence"/>
</dbReference>
<dbReference type="Gene3D" id="2.30.30.40">
    <property type="entry name" value="SH3 Domains"/>
    <property type="match status" value="1"/>
</dbReference>
<reference evidence="2 3" key="1">
    <citation type="submission" date="2018-01" db="EMBL/GenBank/DDBJ databases">
        <title>Metagenomic assembled genomes from two thermal pools in the Uzon Caldera, Kamchatka, Russia.</title>
        <authorList>
            <person name="Wilkins L."/>
            <person name="Ettinger C."/>
        </authorList>
    </citation>
    <scope>NUCLEOTIDE SEQUENCE [LARGE SCALE GENOMIC DNA]</scope>
    <source>
        <strain evidence="2">ZAV-08</strain>
    </source>
</reference>
<dbReference type="InterPro" id="IPR039315">
    <property type="entry name" value="CheW"/>
</dbReference>
<evidence type="ECO:0000313" key="2">
    <source>
        <dbReference type="EMBL" id="PMP69120.1"/>
    </source>
</evidence>
<dbReference type="PANTHER" id="PTHR22617:SF23">
    <property type="entry name" value="CHEMOTAXIS PROTEIN CHEW"/>
    <property type="match status" value="1"/>
</dbReference>
<gene>
    <name evidence="2" type="ORF">C0190_00515</name>
</gene>
<dbReference type="GO" id="GO:0006935">
    <property type="term" value="P:chemotaxis"/>
    <property type="evidence" value="ECO:0007669"/>
    <property type="project" value="InterPro"/>
</dbReference>
<comment type="caution">
    <text evidence="2">The sequence shown here is derived from an EMBL/GenBank/DDBJ whole genome shotgun (WGS) entry which is preliminary data.</text>
</comment>
<dbReference type="Pfam" id="PF01584">
    <property type="entry name" value="CheW"/>
    <property type="match status" value="1"/>
</dbReference>
<sequence>MELAKKEEFIIEKKEKGTIAVSNTITVVTFYMGDFLFGIPADKVMEINKEIDITPVPLSDEHILGIMNLRGQIITVMDLAKKLKIDLRVTPKLNLIVKDEGEAPVSFVIEEIGDILEISPARLEKPPEKLEGIAKEYIKNVYQLPDKLLLILDLEKIIQE</sequence>
<dbReference type="PANTHER" id="PTHR22617">
    <property type="entry name" value="CHEMOTAXIS SENSOR HISTIDINE KINASE-RELATED"/>
    <property type="match status" value="1"/>
</dbReference>
<evidence type="ECO:0000259" key="1">
    <source>
        <dbReference type="PROSITE" id="PS50851"/>
    </source>
</evidence>
<dbReference type="Gene3D" id="2.40.50.180">
    <property type="entry name" value="CheA-289, Domain 4"/>
    <property type="match status" value="1"/>
</dbReference>
<dbReference type="EMBL" id="PNIK01000006">
    <property type="protein sequence ID" value="PMP69120.1"/>
    <property type="molecule type" value="Genomic_DNA"/>
</dbReference>
<accession>A0A2N7PQG1</accession>
<proteinExistence type="predicted"/>
<dbReference type="GO" id="GO:0005829">
    <property type="term" value="C:cytosol"/>
    <property type="evidence" value="ECO:0007669"/>
    <property type="project" value="TreeGrafter"/>
</dbReference>
<dbReference type="PROSITE" id="PS50851">
    <property type="entry name" value="CHEW"/>
    <property type="match status" value="1"/>
</dbReference>
<evidence type="ECO:0000313" key="3">
    <source>
        <dbReference type="Proteomes" id="UP000235460"/>
    </source>
</evidence>
<feature type="domain" description="CheW-like" evidence="1">
    <location>
        <begin position="24"/>
        <end position="160"/>
    </location>
</feature>
<dbReference type="InterPro" id="IPR002545">
    <property type="entry name" value="CheW-lke_dom"/>
</dbReference>
<dbReference type="GO" id="GO:0007165">
    <property type="term" value="P:signal transduction"/>
    <property type="evidence" value="ECO:0007669"/>
    <property type="project" value="InterPro"/>
</dbReference>
<dbReference type="SMART" id="SM00260">
    <property type="entry name" value="CheW"/>
    <property type="match status" value="1"/>
</dbReference>
<name>A0A2N7PQG1_9BACT</name>
<dbReference type="InterPro" id="IPR036061">
    <property type="entry name" value="CheW-like_dom_sf"/>
</dbReference>
<dbReference type="AlphaFoldDB" id="A0A2N7PQG1"/>
<dbReference type="SUPFAM" id="SSF50341">
    <property type="entry name" value="CheW-like"/>
    <property type="match status" value="1"/>
</dbReference>
<organism evidence="2 3">
    <name type="scientific">Thermodesulfobacterium geofontis</name>
    <dbReference type="NCBI Taxonomy" id="1295609"/>
    <lineage>
        <taxon>Bacteria</taxon>
        <taxon>Pseudomonadati</taxon>
        <taxon>Thermodesulfobacteriota</taxon>
        <taxon>Thermodesulfobacteria</taxon>
        <taxon>Thermodesulfobacteriales</taxon>
        <taxon>Thermodesulfobacteriaceae</taxon>
        <taxon>Thermodesulfobacterium</taxon>
    </lineage>
</organism>
<protein>
    <submittedName>
        <fullName evidence="2">Chemotaxis protein CheW</fullName>
    </submittedName>
</protein>